<dbReference type="RefSeq" id="XP_004258918.1">
    <property type="nucleotide sequence ID" value="XM_004258870.1"/>
</dbReference>
<dbReference type="PANTHER" id="PTHR38092:SF1">
    <property type="entry name" value="TRANSCRIPTIONAL REGULATOR CUDA-RELATED"/>
    <property type="match status" value="1"/>
</dbReference>
<evidence type="ECO:0000256" key="1">
    <source>
        <dbReference type="SAM" id="MobiDB-lite"/>
    </source>
</evidence>
<dbReference type="VEuPathDB" id="AmoebaDB:EIN_381040"/>
<dbReference type="GeneID" id="14891054"/>
<dbReference type="Proteomes" id="UP000014680">
    <property type="component" value="Unassembled WGS sequence"/>
</dbReference>
<dbReference type="InterPro" id="IPR040430">
    <property type="entry name" value="CudA-like"/>
</dbReference>
<sequence>MATSTNEDIYISRQTAARTQMVGTKEIYTVVKQCNFLIVLNSNLTALDTSDVECILLYDTIDNRPVPYVHCPPIKYKIQEMEEHILTVECKLTVLSSQHEDSLFKVKVILKKEGREIATLISCSIKCTSKLESKKKPKFDSLKSNNEKRIRPSKIVGSNSNSSTPTSESSITTQSLLNTNTILMDEIRKNLNKGYNFPSFEIGFTKFIQLSGLIERPFLRQYYIDSIRAMSGNLICGLDEITSVLGNTPHQSYSNPINPQIRFDIPQNQPLRQTQFCMAQDLPNTMNTPFMN</sequence>
<feature type="region of interest" description="Disordered" evidence="1">
    <location>
        <begin position="150"/>
        <end position="172"/>
    </location>
</feature>
<dbReference type="AlphaFoldDB" id="A0A0A1UAR0"/>
<dbReference type="OrthoDB" id="20883at2759"/>
<evidence type="ECO:0000313" key="3">
    <source>
        <dbReference type="Proteomes" id="UP000014680"/>
    </source>
</evidence>
<dbReference type="PANTHER" id="PTHR38092">
    <property type="entry name" value="REGULATOR CUDA, PUTATIVE-RELATED"/>
    <property type="match status" value="1"/>
</dbReference>
<reference evidence="2 3" key="1">
    <citation type="submission" date="2012-10" db="EMBL/GenBank/DDBJ databases">
        <authorList>
            <person name="Zafar N."/>
            <person name="Inman J."/>
            <person name="Hall N."/>
            <person name="Lorenzi H."/>
            <person name="Caler E."/>
        </authorList>
    </citation>
    <scope>NUCLEOTIDE SEQUENCE [LARGE SCALE GENOMIC DNA]</scope>
    <source>
        <strain evidence="2 3">IP1</strain>
    </source>
</reference>
<gene>
    <name evidence="2" type="ORF">EIN_381040</name>
</gene>
<keyword evidence="3" id="KW-1185">Reference proteome</keyword>
<feature type="compositionally biased region" description="Low complexity" evidence="1">
    <location>
        <begin position="158"/>
        <end position="172"/>
    </location>
</feature>
<proteinExistence type="predicted"/>
<evidence type="ECO:0000313" key="2">
    <source>
        <dbReference type="EMBL" id="ELP92147.1"/>
    </source>
</evidence>
<organism evidence="2 3">
    <name type="scientific">Entamoeba invadens IP1</name>
    <dbReference type="NCBI Taxonomy" id="370355"/>
    <lineage>
        <taxon>Eukaryota</taxon>
        <taxon>Amoebozoa</taxon>
        <taxon>Evosea</taxon>
        <taxon>Archamoebae</taxon>
        <taxon>Mastigamoebida</taxon>
        <taxon>Entamoebidae</taxon>
        <taxon>Entamoeba</taxon>
    </lineage>
</organism>
<dbReference type="KEGG" id="eiv:EIN_381040"/>
<dbReference type="EMBL" id="KB206395">
    <property type="protein sequence ID" value="ELP92147.1"/>
    <property type="molecule type" value="Genomic_DNA"/>
</dbReference>
<protein>
    <submittedName>
        <fullName evidence="2">Uncharacterized protein</fullName>
    </submittedName>
</protein>
<accession>A0A0A1UAR0</accession>
<name>A0A0A1UAR0_ENTIV</name>